<evidence type="ECO:0000313" key="1">
    <source>
        <dbReference type="EMBL" id="EKE28758.1"/>
    </source>
</evidence>
<reference evidence="1" key="1">
    <citation type="journal article" date="2012" name="Science">
        <title>Fermentation, hydrogen, and sulfur metabolism in multiple uncultivated bacterial phyla.</title>
        <authorList>
            <person name="Wrighton K.C."/>
            <person name="Thomas B.C."/>
            <person name="Sharon I."/>
            <person name="Miller C.S."/>
            <person name="Castelle C.J."/>
            <person name="VerBerkmoes N.C."/>
            <person name="Wilkins M.J."/>
            <person name="Hettich R.L."/>
            <person name="Lipton M.S."/>
            <person name="Williams K.H."/>
            <person name="Long P.E."/>
            <person name="Banfield J.F."/>
        </authorList>
    </citation>
    <scope>NUCLEOTIDE SEQUENCE [LARGE SCALE GENOMIC DNA]</scope>
</reference>
<evidence type="ECO:0008006" key="2">
    <source>
        <dbReference type="Google" id="ProtNLM"/>
    </source>
</evidence>
<dbReference type="AlphaFoldDB" id="K2G0I9"/>
<accession>K2G0I9</accession>
<protein>
    <recommendedName>
        <fullName evidence="2">DNA replication/recombination mediator RecO N-terminal domain-containing protein</fullName>
    </recommendedName>
</protein>
<dbReference type="EMBL" id="AMFJ01000292">
    <property type="protein sequence ID" value="EKE28758.1"/>
    <property type="molecule type" value="Genomic_DNA"/>
</dbReference>
<name>K2G0I9_9BACT</name>
<gene>
    <name evidence="1" type="ORF">ACD_3C00018G0007</name>
</gene>
<proteinExistence type="predicted"/>
<organism evidence="1">
    <name type="scientific">uncultured bacterium</name>
    <name type="common">gcode 4</name>
    <dbReference type="NCBI Taxonomy" id="1234023"/>
    <lineage>
        <taxon>Bacteria</taxon>
        <taxon>environmental samples</taxon>
    </lineage>
</organism>
<sequence>MFSFNAIVLKKIQVKDSKNIISLFSKDYWKISVWMKESKNRSPVDIGNIYNFSSKHENWINSIDSYKSQIVIDSSSLWFKEINNILKICAYFEKVLPNWMLFESIFSDYSESIPYLQQMEYNDMIYHLFILRFTKKLWVAKMPSDYSCKNLKKLFSIIETYPMDTIIKIQWISLADFKEIETFNYETLYNYIH</sequence>
<comment type="caution">
    <text evidence="1">The sequence shown here is derived from an EMBL/GenBank/DDBJ whole genome shotgun (WGS) entry which is preliminary data.</text>
</comment>